<evidence type="ECO:0000259" key="2">
    <source>
        <dbReference type="Pfam" id="PF02470"/>
    </source>
</evidence>
<dbReference type="STRING" id="490629.SAMN05216266_107277"/>
<evidence type="ECO:0000256" key="1">
    <source>
        <dbReference type="SAM" id="MobiDB-lite"/>
    </source>
</evidence>
<protein>
    <submittedName>
        <fullName evidence="4">Phospholipid/cholesterol/gamma-HCH transport system substrate-binding protein</fullName>
    </submittedName>
</protein>
<dbReference type="InterPro" id="IPR003399">
    <property type="entry name" value="Mce/MlaD"/>
</dbReference>
<proteinExistence type="predicted"/>
<accession>A0A1I0ZT42</accession>
<dbReference type="PANTHER" id="PTHR33371:SF16">
    <property type="entry name" value="MCE-FAMILY PROTEIN MCE3F"/>
    <property type="match status" value="1"/>
</dbReference>
<dbReference type="Pfam" id="PF02470">
    <property type="entry name" value="MlaD"/>
    <property type="match status" value="1"/>
</dbReference>
<feature type="domain" description="Mammalian cell entry C-terminal" evidence="3">
    <location>
        <begin position="119"/>
        <end position="318"/>
    </location>
</feature>
<evidence type="ECO:0000259" key="3">
    <source>
        <dbReference type="Pfam" id="PF11887"/>
    </source>
</evidence>
<dbReference type="Proteomes" id="UP000243799">
    <property type="component" value="Unassembled WGS sequence"/>
</dbReference>
<reference evidence="5" key="1">
    <citation type="submission" date="2016-10" db="EMBL/GenBank/DDBJ databases">
        <authorList>
            <person name="Varghese N."/>
            <person name="Submissions S."/>
        </authorList>
    </citation>
    <scope>NUCLEOTIDE SEQUENCE [LARGE SCALE GENOMIC DNA]</scope>
    <source>
        <strain evidence="5">CGMCC 4.3568</strain>
    </source>
</reference>
<dbReference type="InterPro" id="IPR052336">
    <property type="entry name" value="MlaD_Phospholipid_Transporter"/>
</dbReference>
<name>A0A1I0ZT42_9PSEU</name>
<evidence type="ECO:0000313" key="4">
    <source>
        <dbReference type="EMBL" id="SFB28949.1"/>
    </source>
</evidence>
<feature type="domain" description="Mce/MlaD" evidence="2">
    <location>
        <begin position="37"/>
        <end position="112"/>
    </location>
</feature>
<organism evidence="4 5">
    <name type="scientific">Amycolatopsis marina</name>
    <dbReference type="NCBI Taxonomy" id="490629"/>
    <lineage>
        <taxon>Bacteria</taxon>
        <taxon>Bacillati</taxon>
        <taxon>Actinomycetota</taxon>
        <taxon>Actinomycetes</taxon>
        <taxon>Pseudonocardiales</taxon>
        <taxon>Pseudonocardiaceae</taxon>
        <taxon>Amycolatopsis</taxon>
    </lineage>
</organism>
<dbReference type="GO" id="GO:0005576">
    <property type="term" value="C:extracellular region"/>
    <property type="evidence" value="ECO:0007669"/>
    <property type="project" value="TreeGrafter"/>
</dbReference>
<dbReference type="OrthoDB" id="4741753at2"/>
<dbReference type="InterPro" id="IPR024516">
    <property type="entry name" value="Mce_C"/>
</dbReference>
<keyword evidence="5" id="KW-1185">Reference proteome</keyword>
<gene>
    <name evidence="4" type="ORF">SAMN05216266_107277</name>
</gene>
<dbReference type="PANTHER" id="PTHR33371">
    <property type="entry name" value="INTERMEMBRANE PHOSPHOLIPID TRANSPORT SYSTEM BINDING PROTEIN MLAD-RELATED"/>
    <property type="match status" value="1"/>
</dbReference>
<dbReference type="EMBL" id="FOKG01000007">
    <property type="protein sequence ID" value="SFB28949.1"/>
    <property type="molecule type" value="Genomic_DNA"/>
</dbReference>
<dbReference type="AlphaFoldDB" id="A0A1I0ZT42"/>
<dbReference type="InterPro" id="IPR005693">
    <property type="entry name" value="Mce"/>
</dbReference>
<feature type="region of interest" description="Disordered" evidence="1">
    <location>
        <begin position="334"/>
        <end position="389"/>
    </location>
</feature>
<dbReference type="NCBIfam" id="TIGR00996">
    <property type="entry name" value="Mtu_fam_mce"/>
    <property type="match status" value="1"/>
</dbReference>
<dbReference type="Pfam" id="PF11887">
    <property type="entry name" value="Mce4_CUP1"/>
    <property type="match status" value="1"/>
</dbReference>
<evidence type="ECO:0000313" key="5">
    <source>
        <dbReference type="Proteomes" id="UP000243799"/>
    </source>
</evidence>
<sequence>MRSRLGLGQLALFAAIGLVCSYFVAADVLGPQAFRSPITVTVRMPDTGGLSVASQVTYRGVGVGQVADLGIAPGGGVEATLEINPGERIPSAAEAVITMDSPLAILHVDLRPSNDAPPYLEDGSVIPGENTRRPLPLETLLEDFLAVADSLPAADLAVLGEALATGLNGTAPELERILDNTEVLLRFAKERQPQIERVTGNGMALLGEGGARLREFTEAMRGLTSGLRAQEPAFTELLHAAPDPARRVAGMMADNQPALTTLLGNLVTTTQLVSVRAPAVEQTLISLPDTLTKLGGIVEGDAANFYLVGTQGPVCYNDTPRRPPQDIAAREPVLTWHCPPGPDLGQRGARNAPRPDTPVRPSRAHDPETGRPLPFDVGTGGGQHSVLGPRSWSSILLQGVQ</sequence>
<dbReference type="RefSeq" id="WP_091673668.1">
    <property type="nucleotide sequence ID" value="NZ_FOKG01000007.1"/>
</dbReference>